<evidence type="ECO:0008006" key="4">
    <source>
        <dbReference type="Google" id="ProtNLM"/>
    </source>
</evidence>
<dbReference type="STRING" id="290052.ASU35_08760"/>
<sequence length="197" mass="23381">MSRIILTILSVFLIACSGVKAEKTSNTPLEMPPIVFMEVVDYGDVSEEYKVDTATAFYDNKGNYYTMDKYIYAYYDKNANKIFEKYKKGELDKYIKFQQKCDLNELKENYKKLYEISNKDKIKLIYPEAVPQVQTKFITYYGFYYDKNKNIKSVCLGEFDKTFGKTNNEQANEIYAWYEESLKENYLDKMYKKNNKS</sequence>
<dbReference type="PROSITE" id="PS51257">
    <property type="entry name" value="PROKAR_LIPOPROTEIN"/>
    <property type="match status" value="1"/>
</dbReference>
<evidence type="ECO:0000313" key="2">
    <source>
        <dbReference type="EMBL" id="KSV59496.1"/>
    </source>
</evidence>
<feature type="signal peptide" evidence="1">
    <location>
        <begin position="1"/>
        <end position="21"/>
    </location>
</feature>
<keyword evidence="3" id="KW-1185">Reference proteome</keyword>
<dbReference type="EMBL" id="LNAM01000124">
    <property type="protein sequence ID" value="KSV59496.1"/>
    <property type="molecule type" value="Genomic_DNA"/>
</dbReference>
<name>A0A0V8QFX2_9FIRM</name>
<dbReference type="AlphaFoldDB" id="A0A0V8QFX2"/>
<accession>A0A0V8QFX2</accession>
<comment type="caution">
    <text evidence="2">The sequence shown here is derived from an EMBL/GenBank/DDBJ whole genome shotgun (WGS) entry which is preliminary data.</text>
</comment>
<proteinExistence type="predicted"/>
<protein>
    <recommendedName>
        <fullName evidence="4">Lipoprotein</fullName>
    </recommendedName>
</protein>
<evidence type="ECO:0000313" key="3">
    <source>
        <dbReference type="Proteomes" id="UP000054874"/>
    </source>
</evidence>
<reference evidence="2 3" key="1">
    <citation type="submission" date="2015-11" db="EMBL/GenBank/DDBJ databases">
        <title>Butyribacter intestini gen. nov., sp. nov., a butyric acid-producing bacterium of the family Lachnospiraceae isolated from the human faeces.</title>
        <authorList>
            <person name="Zou Y."/>
            <person name="Xue W."/>
            <person name="Luo G."/>
            <person name="Lv M."/>
        </authorList>
    </citation>
    <scope>NUCLEOTIDE SEQUENCE [LARGE SCALE GENOMIC DNA]</scope>
    <source>
        <strain evidence="2 3">ACET-33324</strain>
    </source>
</reference>
<dbReference type="Proteomes" id="UP000054874">
    <property type="component" value="Unassembled WGS sequence"/>
</dbReference>
<evidence type="ECO:0000256" key="1">
    <source>
        <dbReference type="SAM" id="SignalP"/>
    </source>
</evidence>
<keyword evidence="1" id="KW-0732">Signal</keyword>
<gene>
    <name evidence="2" type="ORF">ASU35_08760</name>
</gene>
<organism evidence="2 3">
    <name type="scientific">Acetivibrio ethanolgignens</name>
    <dbReference type="NCBI Taxonomy" id="290052"/>
    <lineage>
        <taxon>Bacteria</taxon>
        <taxon>Bacillati</taxon>
        <taxon>Bacillota</taxon>
        <taxon>Clostridia</taxon>
        <taxon>Eubacteriales</taxon>
        <taxon>Oscillospiraceae</taxon>
        <taxon>Acetivibrio</taxon>
    </lineage>
</organism>
<dbReference type="RefSeq" id="WP_058352304.1">
    <property type="nucleotide sequence ID" value="NZ_CABMMD010000124.1"/>
</dbReference>
<feature type="chain" id="PRO_5006894256" description="Lipoprotein" evidence="1">
    <location>
        <begin position="22"/>
        <end position="197"/>
    </location>
</feature>